<organism evidence="11 12">
    <name type="scientific">Methanooceanicella nereidis</name>
    <dbReference type="NCBI Taxonomy" id="2052831"/>
    <lineage>
        <taxon>Archaea</taxon>
        <taxon>Methanobacteriati</taxon>
        <taxon>Methanobacteriota</taxon>
        <taxon>Stenosarchaea group</taxon>
        <taxon>Methanomicrobia</taxon>
        <taxon>Methanocellales</taxon>
        <taxon>Methanocellaceae</taxon>
        <taxon>Methanooceanicella</taxon>
    </lineage>
</organism>
<dbReference type="InterPro" id="IPR002052">
    <property type="entry name" value="DNA_methylase_N6_adenine_CS"/>
</dbReference>
<dbReference type="InterPro" id="IPR050953">
    <property type="entry name" value="N4_N6_ade-DNA_methylase"/>
</dbReference>
<keyword evidence="11" id="KW-0255">Endonuclease</keyword>
<keyword evidence="12" id="KW-1185">Reference proteome</keyword>
<keyword evidence="4" id="KW-0808">Transferase</keyword>
<dbReference type="Proteomes" id="UP001320159">
    <property type="component" value="Unassembled WGS sequence"/>
</dbReference>
<dbReference type="PROSITE" id="PS00092">
    <property type="entry name" value="N6_MTASE"/>
    <property type="match status" value="1"/>
</dbReference>
<gene>
    <name evidence="11" type="ORF">CUJ83_02380</name>
</gene>
<evidence type="ECO:0000256" key="8">
    <source>
        <dbReference type="ARBA" id="ARBA00047942"/>
    </source>
</evidence>
<dbReference type="InterPro" id="IPR025931">
    <property type="entry name" value="TaqI_C"/>
</dbReference>
<evidence type="ECO:0000256" key="7">
    <source>
        <dbReference type="ARBA" id="ARBA00023125"/>
    </source>
</evidence>
<evidence type="ECO:0000313" key="11">
    <source>
        <dbReference type="EMBL" id="MCD1293844.1"/>
    </source>
</evidence>
<dbReference type="PANTHER" id="PTHR33841">
    <property type="entry name" value="DNA METHYLTRANSFERASE YEEA-RELATED"/>
    <property type="match status" value="1"/>
</dbReference>
<dbReference type="GO" id="GO:0009007">
    <property type="term" value="F:site-specific DNA-methyltransferase (adenine-specific) activity"/>
    <property type="evidence" value="ECO:0007669"/>
    <property type="project" value="UniProtKB-EC"/>
</dbReference>
<evidence type="ECO:0000259" key="10">
    <source>
        <dbReference type="Pfam" id="PF12950"/>
    </source>
</evidence>
<dbReference type="AlphaFoldDB" id="A0AAP2RB05"/>
<reference evidence="11 12" key="1">
    <citation type="submission" date="2017-11" db="EMBL/GenBank/DDBJ databases">
        <title>Isolation and Characterization of Family Methanocellaceae Species from Potential Methane Hydrate Area Offshore Southwestern Taiwan.</title>
        <authorList>
            <person name="Zhang W.-L."/>
            <person name="Chen W.-C."/>
            <person name="Lai M.-C."/>
            <person name="Chen S.-C."/>
        </authorList>
    </citation>
    <scope>NUCLEOTIDE SEQUENCE [LARGE SCALE GENOMIC DNA]</scope>
    <source>
        <strain evidence="11 12">CWC-04</strain>
    </source>
</reference>
<dbReference type="EMBL" id="PGCK01000002">
    <property type="protein sequence ID" value="MCD1293844.1"/>
    <property type="molecule type" value="Genomic_DNA"/>
</dbReference>
<dbReference type="InterPro" id="IPR011639">
    <property type="entry name" value="MethylTrfase_TaqI-like_dom"/>
</dbReference>
<name>A0AAP2RB05_9EURY</name>
<sequence>MPGIEDKASLFYMYDSLYGQLLEAFGGRDGDKGALARTYLDNIIFQRAMDKLGIDVSDMSPDGGEIPSSMATSIHSNISKLLENNGDITGRVCILLDRSASIMHGIKLRDDGAFFTPKPLARYICKAAIGSYILNYSRKAFGKEHRTVDEMLRGLNAGEIDDLIGKIKNIRIIDSSCGTGIFLEAALEELLGLRLKALQCCDNVPDIEYGIISDVIAGNLYGMDIDGYSVGIARKRLILSLAKCAYRKNVPFKTPNINVACGNALLPDGGLKHAGSFDVIAGNPPYMRIKSMFSDVDLQDRAGLKKEMSALISGSGLYRLQEGNLNLYKLFIERNLGLLRDGGSMGLIFPSSFLNEISSQKLRQHIFRENTVEEIVEFPERSRMFGDVNQATVILVCRKEAPGNGNFCIRQGVHFESLNEDRDDRINIGYKELDEMTCGGMEVPLLSCPAAEWDMIKDVRRFPPFKGDGSAPPVGTISVGHVDETIYRSYISSSQEDGIFVKGIHLKEYSVDLSPEGKQPRYVKKTEFMKDKPSAEMVVSKPRIIGRNTQNKACRRRLKFAPLPPGYLCGNSIKQIVVTDKDMNGLYLLALLNSSVLNWYFELFCSQNNIRNYSIEALPIPRASKGVQDIFARVAESIIIAGGKNREFLDRTIMDAMAYELYFLGAGEGGLIKTAGRLIEHYGPEHIPDILSKNKIIKKLADGISAQDRFTIIKKAAYK</sequence>
<dbReference type="RefSeq" id="WP_230740244.1">
    <property type="nucleotide sequence ID" value="NZ_PGCK01000002.1"/>
</dbReference>
<keyword evidence="11" id="KW-0378">Hydrolase</keyword>
<keyword evidence="3" id="KW-0489">Methyltransferase</keyword>
<dbReference type="GO" id="GO:0032259">
    <property type="term" value="P:methylation"/>
    <property type="evidence" value="ECO:0007669"/>
    <property type="project" value="UniProtKB-KW"/>
</dbReference>
<evidence type="ECO:0000256" key="3">
    <source>
        <dbReference type="ARBA" id="ARBA00022603"/>
    </source>
</evidence>
<feature type="domain" description="TaqI-like C-terminal specificity" evidence="10">
    <location>
        <begin position="502"/>
        <end position="620"/>
    </location>
</feature>
<feature type="domain" description="Type II methyltransferase M.TaqI-like" evidence="9">
    <location>
        <begin position="219"/>
        <end position="385"/>
    </location>
</feature>
<evidence type="ECO:0000256" key="4">
    <source>
        <dbReference type="ARBA" id="ARBA00022679"/>
    </source>
</evidence>
<evidence type="ECO:0000313" key="12">
    <source>
        <dbReference type="Proteomes" id="UP001320159"/>
    </source>
</evidence>
<dbReference type="GO" id="GO:0003677">
    <property type="term" value="F:DNA binding"/>
    <property type="evidence" value="ECO:0007669"/>
    <property type="project" value="UniProtKB-KW"/>
</dbReference>
<dbReference type="Gene3D" id="3.40.50.150">
    <property type="entry name" value="Vaccinia Virus protein VP39"/>
    <property type="match status" value="1"/>
</dbReference>
<dbReference type="SUPFAM" id="SSF53335">
    <property type="entry name" value="S-adenosyl-L-methionine-dependent methyltransferases"/>
    <property type="match status" value="1"/>
</dbReference>
<dbReference type="Pfam" id="PF12950">
    <property type="entry name" value="TaqI_C"/>
    <property type="match status" value="1"/>
</dbReference>
<evidence type="ECO:0000256" key="6">
    <source>
        <dbReference type="ARBA" id="ARBA00022747"/>
    </source>
</evidence>
<evidence type="ECO:0000256" key="2">
    <source>
        <dbReference type="ARBA" id="ARBA00011900"/>
    </source>
</evidence>
<comment type="similarity">
    <text evidence="1">Belongs to the N(4)/N(6)-methyltransferase family.</text>
</comment>
<evidence type="ECO:0000256" key="5">
    <source>
        <dbReference type="ARBA" id="ARBA00022691"/>
    </source>
</evidence>
<evidence type="ECO:0000259" key="9">
    <source>
        <dbReference type="Pfam" id="PF07669"/>
    </source>
</evidence>
<keyword evidence="6" id="KW-0680">Restriction system</keyword>
<dbReference type="GO" id="GO:0009307">
    <property type="term" value="P:DNA restriction-modification system"/>
    <property type="evidence" value="ECO:0007669"/>
    <property type="project" value="UniProtKB-KW"/>
</dbReference>
<keyword evidence="7" id="KW-0238">DNA-binding</keyword>
<dbReference type="PANTHER" id="PTHR33841:SF5">
    <property type="entry name" value="DNA METHYLASE (MODIFICATION METHYLASE) (METHYLTRANSFERASE)-RELATED"/>
    <property type="match status" value="1"/>
</dbReference>
<proteinExistence type="inferred from homology"/>
<comment type="caution">
    <text evidence="11">The sequence shown here is derived from an EMBL/GenBank/DDBJ whole genome shotgun (WGS) entry which is preliminary data.</text>
</comment>
<dbReference type="GO" id="GO:0004519">
    <property type="term" value="F:endonuclease activity"/>
    <property type="evidence" value="ECO:0007669"/>
    <property type="project" value="UniProtKB-KW"/>
</dbReference>
<accession>A0AAP2RB05</accession>
<keyword evidence="11" id="KW-0540">Nuclease</keyword>
<evidence type="ECO:0000256" key="1">
    <source>
        <dbReference type="ARBA" id="ARBA00006594"/>
    </source>
</evidence>
<keyword evidence="5" id="KW-0949">S-adenosyl-L-methionine</keyword>
<dbReference type="InterPro" id="IPR029063">
    <property type="entry name" value="SAM-dependent_MTases_sf"/>
</dbReference>
<dbReference type="PRINTS" id="PR00507">
    <property type="entry name" value="N12N6MTFRASE"/>
</dbReference>
<comment type="catalytic activity">
    <reaction evidence="8">
        <text>a 2'-deoxyadenosine in DNA + S-adenosyl-L-methionine = an N(6)-methyl-2'-deoxyadenosine in DNA + S-adenosyl-L-homocysteine + H(+)</text>
        <dbReference type="Rhea" id="RHEA:15197"/>
        <dbReference type="Rhea" id="RHEA-COMP:12418"/>
        <dbReference type="Rhea" id="RHEA-COMP:12419"/>
        <dbReference type="ChEBI" id="CHEBI:15378"/>
        <dbReference type="ChEBI" id="CHEBI:57856"/>
        <dbReference type="ChEBI" id="CHEBI:59789"/>
        <dbReference type="ChEBI" id="CHEBI:90615"/>
        <dbReference type="ChEBI" id="CHEBI:90616"/>
        <dbReference type="EC" id="2.1.1.72"/>
    </reaction>
</comment>
<protein>
    <recommendedName>
        <fullName evidence="2">site-specific DNA-methyltransferase (adenine-specific)</fullName>
        <ecNumber evidence="2">2.1.1.72</ecNumber>
    </recommendedName>
</protein>
<dbReference type="Pfam" id="PF07669">
    <property type="entry name" value="Eco57I"/>
    <property type="match status" value="1"/>
</dbReference>
<dbReference type="EC" id="2.1.1.72" evidence="2"/>